<gene>
    <name evidence="3" type="primary">KEA2</name>
    <name evidence="3" type="ORF">SNEC2469_LOCUS13462</name>
</gene>
<dbReference type="InterPro" id="IPR011009">
    <property type="entry name" value="Kinase-like_dom_sf"/>
</dbReference>
<dbReference type="Gene3D" id="1.10.510.10">
    <property type="entry name" value="Transferase(Phosphotransferase) domain 1"/>
    <property type="match status" value="1"/>
</dbReference>
<evidence type="ECO:0000259" key="2">
    <source>
        <dbReference type="PROSITE" id="PS50222"/>
    </source>
</evidence>
<keyword evidence="1" id="KW-0106">Calcium</keyword>
<dbReference type="InterPro" id="IPR002048">
    <property type="entry name" value="EF_hand_dom"/>
</dbReference>
<name>A0A812SF19_9DINO</name>
<organism evidence="3 4">
    <name type="scientific">Symbiodinium necroappetens</name>
    <dbReference type="NCBI Taxonomy" id="1628268"/>
    <lineage>
        <taxon>Eukaryota</taxon>
        <taxon>Sar</taxon>
        <taxon>Alveolata</taxon>
        <taxon>Dinophyceae</taxon>
        <taxon>Suessiales</taxon>
        <taxon>Symbiodiniaceae</taxon>
        <taxon>Symbiodinium</taxon>
    </lineage>
</organism>
<evidence type="ECO:0000313" key="3">
    <source>
        <dbReference type="EMBL" id="CAE7476449.1"/>
    </source>
</evidence>
<dbReference type="Gene3D" id="1.10.238.10">
    <property type="entry name" value="EF-hand"/>
    <property type="match status" value="1"/>
</dbReference>
<dbReference type="OrthoDB" id="443860at2759"/>
<accession>A0A812SF19</accession>
<protein>
    <submittedName>
        <fullName evidence="3">KEA2 protein</fullName>
    </submittedName>
</protein>
<sequence>MHARTSCKARRFVAEEIACFVRCLSLRYSAALGPSVVSAAQAQSPCSVQPTLVWGAVGAGFTLTMMQSATTLQTISAPGLAVLHFNVSNNAVNFAAGAAEMATFECCFDFRPKSHQSGIGRGEVVQSFALSRNDSADTQCGYGADVSDRRSRYANADLTSPSVIFRVRDAVTFVLSFGGSKCFDADSNAYTRHFLSGSGAFPCSPVVCPSPAEFSREVYSEYEFLEVLGEGSFGKVHKAVKEIPHTGTADEEFQLELKVIEYFDDVTNFFLVMELCTGPDVFTYVLERMDSPFFCICSSFGLKQKGGVLAAVSDQRSIDMLRRPLLAQGMLWWKLGCSACLAPSVDTKDEPGEPRHAGRQLTESEMAHALKDMQKRYPLLALPSHGLYAIVQESLPRAPSGLEGNCVPVQECETAVCEGDEDKAKDILERLEHEVELETTTLAAAFNLFKKPGKETLSEAEALSSASAAIASAAYSPQIRTMLEYLGFPKEDDDVEKLLKAVDTDGDRQMSLVEFHQYVARMGGSLRLFEIRRKQMEAKHGWGTEYWHIAKRLRQSCKVRGIEWAPNPKILSSCG</sequence>
<reference evidence="3" key="1">
    <citation type="submission" date="2021-02" db="EMBL/GenBank/DDBJ databases">
        <authorList>
            <person name="Dougan E. K."/>
            <person name="Rhodes N."/>
            <person name="Thang M."/>
            <person name="Chan C."/>
        </authorList>
    </citation>
    <scope>NUCLEOTIDE SEQUENCE</scope>
</reference>
<feature type="domain" description="EF-hand" evidence="2">
    <location>
        <begin position="490"/>
        <end position="525"/>
    </location>
</feature>
<dbReference type="SUPFAM" id="SSF56112">
    <property type="entry name" value="Protein kinase-like (PK-like)"/>
    <property type="match status" value="1"/>
</dbReference>
<dbReference type="SUPFAM" id="SSF47473">
    <property type="entry name" value="EF-hand"/>
    <property type="match status" value="1"/>
</dbReference>
<dbReference type="InterPro" id="IPR018247">
    <property type="entry name" value="EF_Hand_1_Ca_BS"/>
</dbReference>
<dbReference type="PROSITE" id="PS50222">
    <property type="entry name" value="EF_HAND_2"/>
    <property type="match status" value="1"/>
</dbReference>
<comment type="caution">
    <text evidence="3">The sequence shown here is derived from an EMBL/GenBank/DDBJ whole genome shotgun (WGS) entry which is preliminary data.</text>
</comment>
<evidence type="ECO:0000313" key="4">
    <source>
        <dbReference type="Proteomes" id="UP000601435"/>
    </source>
</evidence>
<dbReference type="Pfam" id="PF13499">
    <property type="entry name" value="EF-hand_7"/>
    <property type="match status" value="1"/>
</dbReference>
<dbReference type="AlphaFoldDB" id="A0A812SF19"/>
<dbReference type="GO" id="GO:0005509">
    <property type="term" value="F:calcium ion binding"/>
    <property type="evidence" value="ECO:0007669"/>
    <property type="project" value="InterPro"/>
</dbReference>
<dbReference type="Proteomes" id="UP000601435">
    <property type="component" value="Unassembled WGS sequence"/>
</dbReference>
<dbReference type="EMBL" id="CAJNJA010021469">
    <property type="protein sequence ID" value="CAE7476449.1"/>
    <property type="molecule type" value="Genomic_DNA"/>
</dbReference>
<dbReference type="PROSITE" id="PS00018">
    <property type="entry name" value="EF_HAND_1"/>
    <property type="match status" value="1"/>
</dbReference>
<dbReference type="InterPro" id="IPR011992">
    <property type="entry name" value="EF-hand-dom_pair"/>
</dbReference>
<evidence type="ECO:0000256" key="1">
    <source>
        <dbReference type="ARBA" id="ARBA00022837"/>
    </source>
</evidence>
<keyword evidence="4" id="KW-1185">Reference proteome</keyword>
<proteinExistence type="predicted"/>